<feature type="non-terminal residue" evidence="1">
    <location>
        <position position="1"/>
    </location>
</feature>
<name>A0A067S3V3_GALM3</name>
<gene>
    <name evidence="1" type="ORF">GALMADRAFT_81854</name>
</gene>
<dbReference type="HOGENOM" id="CLU_077311_0_0_1"/>
<proteinExistence type="predicted"/>
<dbReference type="STRING" id="685588.A0A067S3V3"/>
<reference evidence="2" key="1">
    <citation type="journal article" date="2014" name="Proc. Natl. Acad. Sci. U.S.A.">
        <title>Extensive sampling of basidiomycete genomes demonstrates inadequacy of the white-rot/brown-rot paradigm for wood decay fungi.</title>
        <authorList>
            <person name="Riley R."/>
            <person name="Salamov A.A."/>
            <person name="Brown D.W."/>
            <person name="Nagy L.G."/>
            <person name="Floudas D."/>
            <person name="Held B.W."/>
            <person name="Levasseur A."/>
            <person name="Lombard V."/>
            <person name="Morin E."/>
            <person name="Otillar R."/>
            <person name="Lindquist E.A."/>
            <person name="Sun H."/>
            <person name="LaButti K.M."/>
            <person name="Schmutz J."/>
            <person name="Jabbour D."/>
            <person name="Luo H."/>
            <person name="Baker S.E."/>
            <person name="Pisabarro A.G."/>
            <person name="Walton J.D."/>
            <person name="Blanchette R.A."/>
            <person name="Henrissat B."/>
            <person name="Martin F."/>
            <person name="Cullen D."/>
            <person name="Hibbett D.S."/>
            <person name="Grigoriev I.V."/>
        </authorList>
    </citation>
    <scope>NUCLEOTIDE SEQUENCE [LARGE SCALE GENOMIC DNA]</scope>
    <source>
        <strain evidence="2">CBS 339.88</strain>
    </source>
</reference>
<evidence type="ECO:0000313" key="1">
    <source>
        <dbReference type="EMBL" id="KDR65451.1"/>
    </source>
</evidence>
<dbReference type="EMBL" id="KL142447">
    <property type="protein sequence ID" value="KDR65451.1"/>
    <property type="molecule type" value="Genomic_DNA"/>
</dbReference>
<dbReference type="AlphaFoldDB" id="A0A067S3V3"/>
<dbReference type="OrthoDB" id="2634326at2759"/>
<accession>A0A067S3V3</accession>
<dbReference type="Proteomes" id="UP000027222">
    <property type="component" value="Unassembled WGS sequence"/>
</dbReference>
<evidence type="ECO:0000313" key="2">
    <source>
        <dbReference type="Proteomes" id="UP000027222"/>
    </source>
</evidence>
<keyword evidence="2" id="KW-1185">Reference proteome</keyword>
<protein>
    <submittedName>
        <fullName evidence="1">Uncharacterized protein</fullName>
    </submittedName>
</protein>
<sequence>GRLIPTRFIVTTPNMTYIPDFSKDEASVRLRLDGRYYTGDFTQWPQWYHSATPYLPSVQARPSRKALKTHPYALAWRNITKVDFDFEEGSAFRDFGRIKQELANSVMDMRRDLGKQVDEYVGRNPHKCTAAERRDLCHCARGMAFAAIALNCASQTFDDTVLTFTSFQRYYLETLAIFEYYSIHRPYSVSVPLDSQNLERQDGLAMVGVVGAVTCDLWVAQELYSLSVPVWLVRPPSRIPRNMIIINPDGQLEPPLDLVAERWEGYEPAYTGPASAVRNCASQNLQADNIRIGHSAIGTFLVLFSFILAY</sequence>
<organism evidence="1 2">
    <name type="scientific">Galerina marginata (strain CBS 339.88)</name>
    <dbReference type="NCBI Taxonomy" id="685588"/>
    <lineage>
        <taxon>Eukaryota</taxon>
        <taxon>Fungi</taxon>
        <taxon>Dikarya</taxon>
        <taxon>Basidiomycota</taxon>
        <taxon>Agaricomycotina</taxon>
        <taxon>Agaricomycetes</taxon>
        <taxon>Agaricomycetidae</taxon>
        <taxon>Agaricales</taxon>
        <taxon>Agaricineae</taxon>
        <taxon>Strophariaceae</taxon>
        <taxon>Galerina</taxon>
    </lineage>
</organism>